<protein>
    <submittedName>
        <fullName evidence="2">Uncharacterized protein</fullName>
    </submittedName>
</protein>
<keyword evidence="1" id="KW-0812">Transmembrane</keyword>
<dbReference type="FunFam" id="3.90.550.50:FF:000038">
    <property type="entry name" value="Predicted protein"/>
    <property type="match status" value="1"/>
</dbReference>
<dbReference type="AlphaFoldDB" id="A0A834L6N3"/>
<keyword evidence="3" id="KW-1185">Reference proteome</keyword>
<accession>A0A834L6N3</accession>
<evidence type="ECO:0000256" key="1">
    <source>
        <dbReference type="SAM" id="Phobius"/>
    </source>
</evidence>
<evidence type="ECO:0000313" key="3">
    <source>
        <dbReference type="Proteomes" id="UP000626092"/>
    </source>
</evidence>
<organism evidence="2 3">
    <name type="scientific">Rhododendron simsii</name>
    <name type="common">Sims's rhododendron</name>
    <dbReference type="NCBI Taxonomy" id="118357"/>
    <lineage>
        <taxon>Eukaryota</taxon>
        <taxon>Viridiplantae</taxon>
        <taxon>Streptophyta</taxon>
        <taxon>Embryophyta</taxon>
        <taxon>Tracheophyta</taxon>
        <taxon>Spermatophyta</taxon>
        <taxon>Magnoliopsida</taxon>
        <taxon>eudicotyledons</taxon>
        <taxon>Gunneridae</taxon>
        <taxon>Pentapetalae</taxon>
        <taxon>asterids</taxon>
        <taxon>Ericales</taxon>
        <taxon>Ericaceae</taxon>
        <taxon>Ericoideae</taxon>
        <taxon>Rhodoreae</taxon>
        <taxon>Rhododendron</taxon>
    </lineage>
</organism>
<dbReference type="EMBL" id="WJXA01000013">
    <property type="protein sequence ID" value="KAF7119458.1"/>
    <property type="molecule type" value="Genomic_DNA"/>
</dbReference>
<dbReference type="PANTHER" id="PTHR10811">
    <property type="entry name" value="FRINGE-RELATED"/>
    <property type="match status" value="1"/>
</dbReference>
<dbReference type="Pfam" id="PF04646">
    <property type="entry name" value="DUF604"/>
    <property type="match status" value="1"/>
</dbReference>
<comment type="caution">
    <text evidence="2">The sequence shown here is derived from an EMBL/GenBank/DDBJ whole genome shotgun (WGS) entry which is preliminary data.</text>
</comment>
<dbReference type="Gene3D" id="3.90.550.50">
    <property type="match status" value="1"/>
</dbReference>
<reference evidence="2" key="1">
    <citation type="submission" date="2019-11" db="EMBL/GenBank/DDBJ databases">
        <authorList>
            <person name="Liu Y."/>
            <person name="Hou J."/>
            <person name="Li T.-Q."/>
            <person name="Guan C.-H."/>
            <person name="Wu X."/>
            <person name="Wu H.-Z."/>
            <person name="Ling F."/>
            <person name="Zhang R."/>
            <person name="Shi X.-G."/>
            <person name="Ren J.-P."/>
            <person name="Chen E.-F."/>
            <person name="Sun J.-M."/>
        </authorList>
    </citation>
    <scope>NUCLEOTIDE SEQUENCE</scope>
    <source>
        <strain evidence="2">Adult_tree_wgs_1</strain>
        <tissue evidence="2">Leaves</tissue>
    </source>
</reference>
<gene>
    <name evidence="2" type="ORF">RHSIM_Rhsim13G0076900</name>
</gene>
<feature type="transmembrane region" description="Helical" evidence="1">
    <location>
        <begin position="16"/>
        <end position="34"/>
    </location>
</feature>
<dbReference type="InterPro" id="IPR006740">
    <property type="entry name" value="DUF604"/>
</dbReference>
<keyword evidence="1" id="KW-1133">Transmembrane helix</keyword>
<dbReference type="OrthoDB" id="414175at2759"/>
<name>A0A834L6N3_RHOSS</name>
<sequence>MAPPVIKQLSNRPANVFGKLLLFCGIIMYTMYILSSNHHCCQSSTLFPNSNHPSNDPDSISYFPTNITHIVFGISGSSRTWNNKKWYVESWWKPNTTRGFLFLDRPPTEFLPWPLTIDPPFRVSENTSKYKEYDRHRMPYAIRMAKVIVETFKAQNKGVRWYVMSDDDTIFFTNNLVEVLGKYDHRKYYYIGRNSECVVNNVWGSFEMGFGGAGYALSYPLAEALAKNLDVCIKRYPYVYGSDHILQSCVADLGVSLTHEKGFHQIDLRGDISGLLSAHPQSPLLSLHHLDAVNPIFPLLNRYESLHHLMKAAKADESRLLQQTVCYHKQTNWTFSISWGYSAHIYETFFPPSIIQKPIETFVPWKKGAFPPYMFNTRLPSNDPCEAPHVFFFDTVEQSMGGRIVLSYTRKWERKLLACSASGNRSADHIAKIHVVSPVGRLISGVSDSSRRLFFSSTPSMNMNSQEYLKNLCITMGFVFILQAGSRRECCDVLRVSDVNATVIKLRACLKDEMLA</sequence>
<evidence type="ECO:0000313" key="2">
    <source>
        <dbReference type="EMBL" id="KAF7119458.1"/>
    </source>
</evidence>
<proteinExistence type="predicted"/>
<dbReference type="Proteomes" id="UP000626092">
    <property type="component" value="Unassembled WGS sequence"/>
</dbReference>
<keyword evidence="1" id="KW-0472">Membrane</keyword>